<accession>A0A9P0ZCD2</accession>
<reference evidence="2" key="1">
    <citation type="submission" date="2022-07" db="EMBL/GenBank/DDBJ databases">
        <authorList>
            <person name="Macas J."/>
            <person name="Novak P."/>
            <person name="Neumann P."/>
        </authorList>
    </citation>
    <scope>NUCLEOTIDE SEQUENCE</scope>
</reference>
<feature type="region of interest" description="Disordered" evidence="1">
    <location>
        <begin position="25"/>
        <end position="61"/>
    </location>
</feature>
<protein>
    <recommendedName>
        <fullName evidence="4">Gag protein</fullName>
    </recommendedName>
</protein>
<gene>
    <name evidence="2" type="ORF">CEURO_LOCUS12462</name>
</gene>
<sequence length="101" mass="11192">MHCKMKGHEIGNCFKLYGYPEWWADRNQGGKNQQPNRGLSSASHVLPRGRKTAHDDAKAKEDVLTQLKPEQVKALINMLNTGATSVACMSGPTLGEPDWSR</sequence>
<name>A0A9P0ZCD2_CUSEU</name>
<dbReference type="OrthoDB" id="10517439at2759"/>
<dbReference type="Proteomes" id="UP001152484">
    <property type="component" value="Unassembled WGS sequence"/>
</dbReference>
<dbReference type="PANTHER" id="PTHR34222:SF94">
    <property type="entry name" value="CCHC-TYPE DOMAIN-CONTAINING PROTEIN"/>
    <property type="match status" value="1"/>
</dbReference>
<keyword evidence="3" id="KW-1185">Reference proteome</keyword>
<feature type="compositionally biased region" description="Polar residues" evidence="1">
    <location>
        <begin position="29"/>
        <end position="43"/>
    </location>
</feature>
<proteinExistence type="predicted"/>
<dbReference type="EMBL" id="CAMAPE010000031">
    <property type="protein sequence ID" value="CAH9093833.1"/>
    <property type="molecule type" value="Genomic_DNA"/>
</dbReference>
<evidence type="ECO:0000313" key="2">
    <source>
        <dbReference type="EMBL" id="CAH9093833.1"/>
    </source>
</evidence>
<organism evidence="2 3">
    <name type="scientific">Cuscuta europaea</name>
    <name type="common">European dodder</name>
    <dbReference type="NCBI Taxonomy" id="41803"/>
    <lineage>
        <taxon>Eukaryota</taxon>
        <taxon>Viridiplantae</taxon>
        <taxon>Streptophyta</taxon>
        <taxon>Embryophyta</taxon>
        <taxon>Tracheophyta</taxon>
        <taxon>Spermatophyta</taxon>
        <taxon>Magnoliopsida</taxon>
        <taxon>eudicotyledons</taxon>
        <taxon>Gunneridae</taxon>
        <taxon>Pentapetalae</taxon>
        <taxon>asterids</taxon>
        <taxon>lamiids</taxon>
        <taxon>Solanales</taxon>
        <taxon>Convolvulaceae</taxon>
        <taxon>Cuscuteae</taxon>
        <taxon>Cuscuta</taxon>
        <taxon>Cuscuta subgen. Cuscuta</taxon>
    </lineage>
</organism>
<evidence type="ECO:0008006" key="4">
    <source>
        <dbReference type="Google" id="ProtNLM"/>
    </source>
</evidence>
<comment type="caution">
    <text evidence="2">The sequence shown here is derived from an EMBL/GenBank/DDBJ whole genome shotgun (WGS) entry which is preliminary data.</text>
</comment>
<dbReference type="PANTHER" id="PTHR34222">
    <property type="entry name" value="GAG_PRE-INTEGRS DOMAIN-CONTAINING PROTEIN"/>
    <property type="match status" value="1"/>
</dbReference>
<feature type="compositionally biased region" description="Basic and acidic residues" evidence="1">
    <location>
        <begin position="52"/>
        <end position="61"/>
    </location>
</feature>
<dbReference type="AlphaFoldDB" id="A0A9P0ZCD2"/>
<evidence type="ECO:0000256" key="1">
    <source>
        <dbReference type="SAM" id="MobiDB-lite"/>
    </source>
</evidence>
<evidence type="ECO:0000313" key="3">
    <source>
        <dbReference type="Proteomes" id="UP001152484"/>
    </source>
</evidence>